<proteinExistence type="predicted"/>
<reference evidence="2" key="1">
    <citation type="journal article" date="2022" name="Mol. Ecol. Resour.">
        <title>The genomes of chicory, endive, great burdock and yacon provide insights into Asteraceae palaeo-polyploidization history and plant inulin production.</title>
        <authorList>
            <person name="Fan W."/>
            <person name="Wang S."/>
            <person name="Wang H."/>
            <person name="Wang A."/>
            <person name="Jiang F."/>
            <person name="Liu H."/>
            <person name="Zhao H."/>
            <person name="Xu D."/>
            <person name="Zhang Y."/>
        </authorList>
    </citation>
    <scope>NUCLEOTIDE SEQUENCE [LARGE SCALE GENOMIC DNA]</scope>
    <source>
        <strain evidence="2">cv. Punajuju</strain>
    </source>
</reference>
<keyword evidence="2" id="KW-1185">Reference proteome</keyword>
<comment type="caution">
    <text evidence="1">The sequence shown here is derived from an EMBL/GenBank/DDBJ whole genome shotgun (WGS) entry which is preliminary data.</text>
</comment>
<dbReference type="EMBL" id="CM042012">
    <property type="protein sequence ID" value="KAI3749857.1"/>
    <property type="molecule type" value="Genomic_DNA"/>
</dbReference>
<protein>
    <submittedName>
        <fullName evidence="1">Uncharacterized protein</fullName>
    </submittedName>
</protein>
<evidence type="ECO:0000313" key="1">
    <source>
        <dbReference type="EMBL" id="KAI3749857.1"/>
    </source>
</evidence>
<sequence>MAKEMKNTYQLTPNGDNTRSPIMESGPISLGHSTKVGTRSSISAALDAAIEREIRMGKLDPNMDKKSMRRIISNRYAAKKSHDKQVNKMTELETNRKKLEDIITTLQPQIEHERQLLSRLRIENEMLARQLQIRIDSNNMKSAQIAEKEKERQWLKGLLSMQVQQQPENEGTDVFDLLEFDPNNFSYVCKPRSY</sequence>
<dbReference type="Proteomes" id="UP001055811">
    <property type="component" value="Linkage Group LG04"/>
</dbReference>
<accession>A0ACB9DTG2</accession>
<organism evidence="1 2">
    <name type="scientific">Cichorium intybus</name>
    <name type="common">Chicory</name>
    <dbReference type="NCBI Taxonomy" id="13427"/>
    <lineage>
        <taxon>Eukaryota</taxon>
        <taxon>Viridiplantae</taxon>
        <taxon>Streptophyta</taxon>
        <taxon>Embryophyta</taxon>
        <taxon>Tracheophyta</taxon>
        <taxon>Spermatophyta</taxon>
        <taxon>Magnoliopsida</taxon>
        <taxon>eudicotyledons</taxon>
        <taxon>Gunneridae</taxon>
        <taxon>Pentapetalae</taxon>
        <taxon>asterids</taxon>
        <taxon>campanulids</taxon>
        <taxon>Asterales</taxon>
        <taxon>Asteraceae</taxon>
        <taxon>Cichorioideae</taxon>
        <taxon>Cichorieae</taxon>
        <taxon>Cichoriinae</taxon>
        <taxon>Cichorium</taxon>
    </lineage>
</organism>
<name>A0ACB9DTG2_CICIN</name>
<evidence type="ECO:0000313" key="2">
    <source>
        <dbReference type="Proteomes" id="UP001055811"/>
    </source>
</evidence>
<reference evidence="1 2" key="2">
    <citation type="journal article" date="2022" name="Mol. Ecol. Resour.">
        <title>The genomes of chicory, endive, great burdock and yacon provide insights into Asteraceae paleo-polyploidization history and plant inulin production.</title>
        <authorList>
            <person name="Fan W."/>
            <person name="Wang S."/>
            <person name="Wang H."/>
            <person name="Wang A."/>
            <person name="Jiang F."/>
            <person name="Liu H."/>
            <person name="Zhao H."/>
            <person name="Xu D."/>
            <person name="Zhang Y."/>
        </authorList>
    </citation>
    <scope>NUCLEOTIDE SEQUENCE [LARGE SCALE GENOMIC DNA]</scope>
    <source>
        <strain evidence="2">cv. Punajuju</strain>
        <tissue evidence="1">Leaves</tissue>
    </source>
</reference>
<gene>
    <name evidence="1" type="ORF">L2E82_20474</name>
</gene>